<accession>A0ABV6S1W7</accession>
<name>A0ABV6S1W7_9SPHN</name>
<proteinExistence type="predicted"/>
<comment type="caution">
    <text evidence="1">The sequence shown here is derived from an EMBL/GenBank/DDBJ whole genome shotgun (WGS) entry which is preliminary data.</text>
</comment>
<sequence>MLKAIDVEQAARALLAREQSIKELAAEQGVTIFTASDIDALRVEYDERFSAMEAKLRDAEAGTVAQAVPSTVRKLAIVGMAVGPFHRIAFTGSDDMTLADLDDLEFQAGAFKLDHSRRTISLEQPIVFPIGAKRSEVTKAWLLGADGDPVSVVNFVNPIAIGGGANARIPAGHLAFHQPETETSAAAAADGGDDDD</sequence>
<dbReference type="Proteomes" id="UP001589858">
    <property type="component" value="Unassembled WGS sequence"/>
</dbReference>
<reference evidence="1 2" key="1">
    <citation type="submission" date="2024-09" db="EMBL/GenBank/DDBJ databases">
        <authorList>
            <person name="Sun Q."/>
            <person name="Mori K."/>
        </authorList>
    </citation>
    <scope>NUCLEOTIDE SEQUENCE [LARGE SCALE GENOMIC DNA]</scope>
    <source>
        <strain evidence="1 2">CICC 11035S</strain>
    </source>
</reference>
<organism evidence="1 2">
    <name type="scientific">Novosphingobium clariflavum</name>
    <dbReference type="NCBI Taxonomy" id="2029884"/>
    <lineage>
        <taxon>Bacteria</taxon>
        <taxon>Pseudomonadati</taxon>
        <taxon>Pseudomonadota</taxon>
        <taxon>Alphaproteobacteria</taxon>
        <taxon>Sphingomonadales</taxon>
        <taxon>Sphingomonadaceae</taxon>
        <taxon>Novosphingobium</taxon>
    </lineage>
</organism>
<gene>
    <name evidence="1" type="ORF">ACFFF8_01295</name>
</gene>
<evidence type="ECO:0000313" key="2">
    <source>
        <dbReference type="Proteomes" id="UP001589858"/>
    </source>
</evidence>
<keyword evidence="2" id="KW-1185">Reference proteome</keyword>
<dbReference type="EMBL" id="JBHLTM010000008">
    <property type="protein sequence ID" value="MFC0683220.1"/>
    <property type="molecule type" value="Genomic_DNA"/>
</dbReference>
<protein>
    <submittedName>
        <fullName evidence="1">Uncharacterized protein</fullName>
    </submittedName>
</protein>
<evidence type="ECO:0000313" key="1">
    <source>
        <dbReference type="EMBL" id="MFC0683220.1"/>
    </source>
</evidence>